<dbReference type="InterPro" id="IPR006076">
    <property type="entry name" value="FAD-dep_OxRdtase"/>
</dbReference>
<evidence type="ECO:0000313" key="3">
    <source>
        <dbReference type="EMBL" id="PZX47392.1"/>
    </source>
</evidence>
<feature type="domain" description="FAD dependent oxidoreductase" evidence="2">
    <location>
        <begin position="38"/>
        <end position="393"/>
    </location>
</feature>
<dbReference type="PANTHER" id="PTHR13847">
    <property type="entry name" value="SARCOSINE DEHYDROGENASE-RELATED"/>
    <property type="match status" value="1"/>
</dbReference>
<dbReference type="AlphaFoldDB" id="A0A2W7SA08"/>
<dbReference type="Proteomes" id="UP000249364">
    <property type="component" value="Unassembled WGS sequence"/>
</dbReference>
<accession>A0A2W7SA08</accession>
<dbReference type="Gene3D" id="3.30.9.10">
    <property type="entry name" value="D-Amino Acid Oxidase, subunit A, domain 2"/>
    <property type="match status" value="1"/>
</dbReference>
<dbReference type="InterPro" id="IPR036188">
    <property type="entry name" value="FAD/NAD-bd_sf"/>
</dbReference>
<dbReference type="Gene3D" id="3.50.50.60">
    <property type="entry name" value="FAD/NAD(P)-binding domain"/>
    <property type="match status" value="1"/>
</dbReference>
<keyword evidence="4" id="KW-1185">Reference proteome</keyword>
<protein>
    <submittedName>
        <fullName evidence="3">Glycine/D-amino acid oxidase-like deaminating enzyme</fullName>
    </submittedName>
</protein>
<gene>
    <name evidence="3" type="ORF">LY56_00690</name>
</gene>
<organism evidence="3 4">
    <name type="scientific">Roseinatronobacter thiooxidans</name>
    <dbReference type="NCBI Taxonomy" id="121821"/>
    <lineage>
        <taxon>Bacteria</taxon>
        <taxon>Pseudomonadati</taxon>
        <taxon>Pseudomonadota</taxon>
        <taxon>Alphaproteobacteria</taxon>
        <taxon>Rhodobacterales</taxon>
        <taxon>Paracoccaceae</taxon>
        <taxon>Roseinatronobacter</taxon>
    </lineage>
</organism>
<dbReference type="STRING" id="121821.GCA_001870675_02533"/>
<keyword evidence="1" id="KW-0560">Oxidoreductase</keyword>
<reference evidence="3 4" key="1">
    <citation type="submission" date="2018-06" db="EMBL/GenBank/DDBJ databases">
        <title>Genomic Encyclopedia of Archaeal and Bacterial Type Strains, Phase II (KMG-II): from individual species to whole genera.</title>
        <authorList>
            <person name="Goeker M."/>
        </authorList>
    </citation>
    <scope>NUCLEOTIDE SEQUENCE [LARGE SCALE GENOMIC DNA]</scope>
    <source>
        <strain evidence="3 4">DSM 13087</strain>
    </source>
</reference>
<evidence type="ECO:0000259" key="2">
    <source>
        <dbReference type="Pfam" id="PF01266"/>
    </source>
</evidence>
<dbReference type="SUPFAM" id="SSF51905">
    <property type="entry name" value="FAD/NAD(P)-binding domain"/>
    <property type="match status" value="1"/>
</dbReference>
<sequence length="440" mass="47411">MLYEATGYEPTTWPDSYWRASSARLPGFPPLDGQTRADVAIIGAGYAGLNAALELVEDHSANVVVLEAAQPGWGASGRNGGFCCLGGARLDAGQITRRMGRDAAQDWDRFEHAAIARVKGNLARYQIDAQTTEPGEMLLAATPRAWAQMRTQPLPQGGALLDRDDLCAQGLNTGTYLGGRYVPQGFGLHPYAYATGLARAAQQAGVRLHGESRVTQIAPNPEGWRLSTATGAVVARQVLIASNGYSDERLVPWLARRILPAISNILVTRPLTKAELQAQGWTRHLMAYDDRILLHYFRLLPDNRLMFGARGGLSFEPASVARFGQRARAEFDLIFPQFRQAETEFAWNGLVCLTASRAPYIGPVPGAEGLWLALGWHGNGVAAASEGGRCAARAIMGDAGAPPALVRRPPPRFVAPRKWALAADMALAGLVDGPMRARPN</sequence>
<name>A0A2W7SA08_9RHOB</name>
<dbReference type="GO" id="GO:0016491">
    <property type="term" value="F:oxidoreductase activity"/>
    <property type="evidence" value="ECO:0007669"/>
    <property type="project" value="UniProtKB-KW"/>
</dbReference>
<evidence type="ECO:0000256" key="1">
    <source>
        <dbReference type="ARBA" id="ARBA00023002"/>
    </source>
</evidence>
<dbReference type="OrthoDB" id="9806601at2"/>
<dbReference type="PANTHER" id="PTHR13847:SF281">
    <property type="entry name" value="FAD DEPENDENT OXIDOREDUCTASE DOMAIN-CONTAINING PROTEIN"/>
    <property type="match status" value="1"/>
</dbReference>
<evidence type="ECO:0000313" key="4">
    <source>
        <dbReference type="Proteomes" id="UP000249364"/>
    </source>
</evidence>
<dbReference type="GO" id="GO:0005737">
    <property type="term" value="C:cytoplasm"/>
    <property type="evidence" value="ECO:0007669"/>
    <property type="project" value="TreeGrafter"/>
</dbReference>
<proteinExistence type="predicted"/>
<dbReference type="RefSeq" id="WP_071470339.1">
    <property type="nucleotide sequence ID" value="NZ_MEHT01000044.1"/>
</dbReference>
<comment type="caution">
    <text evidence="3">The sequence shown here is derived from an EMBL/GenBank/DDBJ whole genome shotgun (WGS) entry which is preliminary data.</text>
</comment>
<dbReference type="EMBL" id="QKZQ01000002">
    <property type="protein sequence ID" value="PZX47392.1"/>
    <property type="molecule type" value="Genomic_DNA"/>
</dbReference>
<dbReference type="Pfam" id="PF01266">
    <property type="entry name" value="DAO"/>
    <property type="match status" value="1"/>
</dbReference>